<gene>
    <name evidence="1" type="ORF">FHP25_00940</name>
</gene>
<organism evidence="1 2">
    <name type="scientific">Vineibacter terrae</name>
    <dbReference type="NCBI Taxonomy" id="2586908"/>
    <lineage>
        <taxon>Bacteria</taxon>
        <taxon>Pseudomonadati</taxon>
        <taxon>Pseudomonadota</taxon>
        <taxon>Alphaproteobacteria</taxon>
        <taxon>Hyphomicrobiales</taxon>
        <taxon>Vineibacter</taxon>
    </lineage>
</organism>
<sequence>MPQVSSPAPSWVSEYGTHTAVLGGRTYRIVAYPQGSPLAGKYGCYRGGKYTGLTRDLAAAKTWCSDLARQSRDSSSLP</sequence>
<dbReference type="RefSeq" id="WP_147845001.1">
    <property type="nucleotide sequence ID" value="NZ_VDUZ01000001.1"/>
</dbReference>
<name>A0A5C8PW78_9HYPH</name>
<dbReference type="EMBL" id="VDUZ01000001">
    <property type="protein sequence ID" value="TXL82295.1"/>
    <property type="molecule type" value="Genomic_DNA"/>
</dbReference>
<accession>A0A5C8PW78</accession>
<reference evidence="1 2" key="1">
    <citation type="submission" date="2019-06" db="EMBL/GenBank/DDBJ databases">
        <title>New taxonomy in bacterial strain CC-CFT640, isolated from vineyard.</title>
        <authorList>
            <person name="Lin S.-Y."/>
            <person name="Tsai C.-F."/>
            <person name="Young C.-C."/>
        </authorList>
    </citation>
    <scope>NUCLEOTIDE SEQUENCE [LARGE SCALE GENOMIC DNA]</scope>
    <source>
        <strain evidence="1 2">CC-CFT640</strain>
    </source>
</reference>
<proteinExistence type="predicted"/>
<evidence type="ECO:0000313" key="2">
    <source>
        <dbReference type="Proteomes" id="UP000321638"/>
    </source>
</evidence>
<evidence type="ECO:0000313" key="1">
    <source>
        <dbReference type="EMBL" id="TXL82295.1"/>
    </source>
</evidence>
<protein>
    <submittedName>
        <fullName evidence="1">Uncharacterized protein</fullName>
    </submittedName>
</protein>
<comment type="caution">
    <text evidence="1">The sequence shown here is derived from an EMBL/GenBank/DDBJ whole genome shotgun (WGS) entry which is preliminary data.</text>
</comment>
<dbReference type="AlphaFoldDB" id="A0A5C8PW78"/>
<dbReference type="Proteomes" id="UP000321638">
    <property type="component" value="Unassembled WGS sequence"/>
</dbReference>
<keyword evidence="2" id="KW-1185">Reference proteome</keyword>